<organism evidence="1 2">
    <name type="scientific">Edwardsiella tarda ATCC 15947 = NBRC 105688</name>
    <dbReference type="NCBI Taxonomy" id="667121"/>
    <lineage>
        <taxon>Bacteria</taxon>
        <taxon>Pseudomonadati</taxon>
        <taxon>Pseudomonadota</taxon>
        <taxon>Gammaproteobacteria</taxon>
        <taxon>Enterobacterales</taxon>
        <taxon>Hafniaceae</taxon>
        <taxon>Edwardsiella</taxon>
    </lineage>
</organism>
<protein>
    <submittedName>
        <fullName evidence="1">Uncharacterized protein</fullName>
    </submittedName>
</protein>
<evidence type="ECO:0000313" key="1">
    <source>
        <dbReference type="EMBL" id="UCP99490.1"/>
    </source>
</evidence>
<keyword evidence="2" id="KW-1185">Reference proteome</keyword>
<proteinExistence type="predicted"/>
<reference evidence="1" key="1">
    <citation type="submission" date="2021-09" db="EMBL/GenBank/DDBJ databases">
        <title>Comparative genomics of Edwardsiella genus reveals species-based diversity.</title>
        <authorList>
            <person name="Tekedar H.C."/>
            <person name="Kumru S."/>
            <person name="Waldbieser G.C."/>
            <person name="Reichley S.R."/>
            <person name="Lawrence M.L."/>
            <person name="Griffin M.J."/>
        </authorList>
    </citation>
    <scope>NUCLEOTIDE SEQUENCE</scope>
    <source>
        <strain evidence="1">ATCC 15947</strain>
    </source>
</reference>
<evidence type="ECO:0000313" key="2">
    <source>
        <dbReference type="Proteomes" id="UP000245918"/>
    </source>
</evidence>
<dbReference type="Proteomes" id="UP000245918">
    <property type="component" value="Chromosome"/>
</dbReference>
<dbReference type="EMBL" id="CP084506">
    <property type="protein sequence ID" value="UCP99490.1"/>
    <property type="molecule type" value="Genomic_DNA"/>
</dbReference>
<name>A0AC61TFP0_EDWTA</name>
<accession>A0AC61TFP0</accession>
<gene>
    <name evidence="1" type="ORF">DCL27_12575</name>
</gene>
<sequence>MSKQVEKIVMMDSDEAAHIQTVTGWVDRHGRFWGNDEYQARWCGSTHRKCENKPDVHPVHSTRGYCEECHREARQAKFLAMERVAWSGEPLNIFDSDKYFFDAESLADYCVENSLLPSELQLVICEPNYPPEFDIEQHCEEIIPEGGDYFSLPQTVRDAADALNKAIKESEPVSWSGSERSAIVSDDILTDEQGGACSMSQVDKQALREAALNAKTAGEAQVMPFDQRIDALNAFTKLLTPVTAIALLDENEALVRANSAQDDHINQQQDRIDRLERGGHEAAKQISSWRLIAKQNMEELAKLKELLQAEELLPEIECDICGFKSTDPDGAHHCCEDNSND</sequence>